<dbReference type="InterPro" id="IPR002401">
    <property type="entry name" value="Cyt_P450_E_grp-I"/>
</dbReference>
<dbReference type="Proteomes" id="UP000053110">
    <property type="component" value="Unassembled WGS sequence"/>
</dbReference>
<dbReference type="Pfam" id="PF00067">
    <property type="entry name" value="p450"/>
    <property type="match status" value="1"/>
</dbReference>
<dbReference type="AlphaFoldDB" id="A0A656KMF1"/>
<evidence type="ECO:0000313" key="8">
    <source>
        <dbReference type="EMBL" id="EPQ66729.1"/>
    </source>
</evidence>
<dbReference type="GO" id="GO:0016705">
    <property type="term" value="F:oxidoreductase activity, acting on paired donors, with incorporation or reduction of molecular oxygen"/>
    <property type="evidence" value="ECO:0007669"/>
    <property type="project" value="InterPro"/>
</dbReference>
<dbReference type="GO" id="GO:0006629">
    <property type="term" value="P:lipid metabolic process"/>
    <property type="evidence" value="ECO:0007669"/>
    <property type="project" value="UniProtKB-ARBA"/>
</dbReference>
<dbReference type="PRINTS" id="PR00463">
    <property type="entry name" value="EP450I"/>
</dbReference>
<evidence type="ECO:0000256" key="2">
    <source>
        <dbReference type="ARBA" id="ARBA00022723"/>
    </source>
</evidence>
<keyword evidence="5 6" id="KW-0349">Heme</keyword>
<comment type="cofactor">
    <cofactor evidence="5">
        <name>heme</name>
        <dbReference type="ChEBI" id="CHEBI:30413"/>
    </cofactor>
</comment>
<keyword evidence="6" id="KW-0503">Monooxygenase</keyword>
<keyword evidence="4 5" id="KW-0408">Iron</keyword>
<keyword evidence="2 5" id="KW-0479">Metal-binding</keyword>
<dbReference type="PROSITE" id="PS00086">
    <property type="entry name" value="CYTOCHROME_P450"/>
    <property type="match status" value="1"/>
</dbReference>
<keyword evidence="3 6" id="KW-0560">Oxidoreductase</keyword>
<evidence type="ECO:0000256" key="3">
    <source>
        <dbReference type="ARBA" id="ARBA00023002"/>
    </source>
</evidence>
<dbReference type="OrthoDB" id="1470350at2759"/>
<evidence type="ECO:0000256" key="7">
    <source>
        <dbReference type="SAM" id="Phobius"/>
    </source>
</evidence>
<proteinExistence type="inferred from homology"/>
<dbReference type="InterPro" id="IPR001128">
    <property type="entry name" value="Cyt_P450"/>
</dbReference>
<feature type="binding site" description="axial binding residue" evidence="5">
    <location>
        <position position="449"/>
    </location>
    <ligand>
        <name>heme</name>
        <dbReference type="ChEBI" id="CHEBI:30413"/>
    </ligand>
    <ligandPart>
        <name>Fe</name>
        <dbReference type="ChEBI" id="CHEBI:18248"/>
    </ligandPart>
</feature>
<dbReference type="SUPFAM" id="SSF48264">
    <property type="entry name" value="Cytochrome P450"/>
    <property type="match status" value="1"/>
</dbReference>
<protein>
    <recommendedName>
        <fullName evidence="10">Cytochrome P450</fullName>
    </recommendedName>
</protein>
<name>A0A656KMF1_BLUGR</name>
<dbReference type="EMBL" id="KE374989">
    <property type="protein sequence ID" value="EPQ66729.1"/>
    <property type="molecule type" value="Genomic_DNA"/>
</dbReference>
<comment type="similarity">
    <text evidence="1 6">Belongs to the cytochrome P450 family.</text>
</comment>
<evidence type="ECO:0000256" key="6">
    <source>
        <dbReference type="RuleBase" id="RU000461"/>
    </source>
</evidence>
<dbReference type="PRINTS" id="PR00385">
    <property type="entry name" value="P450"/>
</dbReference>
<dbReference type="InterPro" id="IPR036396">
    <property type="entry name" value="Cyt_P450_sf"/>
</dbReference>
<feature type="transmembrane region" description="Helical" evidence="7">
    <location>
        <begin position="6"/>
        <end position="25"/>
    </location>
</feature>
<evidence type="ECO:0000313" key="9">
    <source>
        <dbReference type="Proteomes" id="UP000053110"/>
    </source>
</evidence>
<keyword evidence="7" id="KW-0812">Transmembrane</keyword>
<gene>
    <name evidence="8" type="ORF">BGT96224_2253</name>
</gene>
<dbReference type="PANTHER" id="PTHR24296">
    <property type="entry name" value="CYTOCHROME P450"/>
    <property type="match status" value="1"/>
</dbReference>
<organism evidence="8 9">
    <name type="scientific">Blumeria graminis f. sp. tritici 96224</name>
    <dbReference type="NCBI Taxonomy" id="1268274"/>
    <lineage>
        <taxon>Eukaryota</taxon>
        <taxon>Fungi</taxon>
        <taxon>Dikarya</taxon>
        <taxon>Ascomycota</taxon>
        <taxon>Pezizomycotina</taxon>
        <taxon>Leotiomycetes</taxon>
        <taxon>Erysiphales</taxon>
        <taxon>Erysiphaceae</taxon>
        <taxon>Blumeria</taxon>
    </lineage>
</organism>
<accession>A0A656KMF1</accession>
<evidence type="ECO:0000256" key="4">
    <source>
        <dbReference type="ARBA" id="ARBA00023004"/>
    </source>
</evidence>
<dbReference type="InterPro" id="IPR017972">
    <property type="entry name" value="Cyt_P450_CS"/>
</dbReference>
<dbReference type="Gene3D" id="1.10.630.10">
    <property type="entry name" value="Cytochrome P450"/>
    <property type="match status" value="1"/>
</dbReference>
<evidence type="ECO:0008006" key="10">
    <source>
        <dbReference type="Google" id="ProtNLM"/>
    </source>
</evidence>
<evidence type="ECO:0000256" key="5">
    <source>
        <dbReference type="PIRSR" id="PIRSR602401-1"/>
    </source>
</evidence>
<sequence>MCLFTSYGFIALVIGLLSYTFFLFIMKPSVCRHGKALRRPPDTLPVIGNGLVFLQSRKKVFSWFVKSEHIFGLETFFISVPTLPPGVVIHDPKNLDFVFKNESLFAKGNFFREKVYDLFGEGIINVDSDSWKVQRKAGLKFLSAANLGNLTDVALPQYLAQTVRELERKEGAVVDLDDAFHELTTQIMGRMAYNVDMHHSDRFSAAFDFASAFTAARFQNPLWRVSELFSARHFRAAMKEVKLFGANLVSSTKRSRELGQQNGEGGKRTKLEPGSLINSLLDSIEDERIVAEAALCYLSAGKDTTGQALSWTFYLLMKNPEALQNARRAVSKFLSDTERAESLDPCFDSAIFRPTALPYIMAVFYESLRFFPPVPFELKECQQPTTLPDGTFLPKNTIVCWCTWAMNRSHLRWSGDVDKFKPERWMENGIFVQRSASEFPVFNGGSRMCLGKTMAEIIATQVIATLIMTFDFELLEDEEKGYRDSLTLPLEGGLSCRVVRISKDRVGLGMGVSGMNNKGPN</sequence>
<evidence type="ECO:0000256" key="1">
    <source>
        <dbReference type="ARBA" id="ARBA00010617"/>
    </source>
</evidence>
<reference evidence="9" key="1">
    <citation type="journal article" date="2013" name="Nat. Genet.">
        <title>The wheat powdery mildew genome shows the unique evolution of an obligate biotroph.</title>
        <authorList>
            <person name="Wicker T."/>
            <person name="Oberhaensli S."/>
            <person name="Parlange F."/>
            <person name="Buchmann J.P."/>
            <person name="Shatalina M."/>
            <person name="Roffler S."/>
            <person name="Ben-David R."/>
            <person name="Dolezel J."/>
            <person name="Simkova H."/>
            <person name="Schulze-Lefert P."/>
            <person name="Spanu P.D."/>
            <person name="Bruggmann R."/>
            <person name="Amselem J."/>
            <person name="Quesneville H."/>
            <person name="Ver Loren van Themaat E."/>
            <person name="Paape T."/>
            <person name="Shimizu K.K."/>
            <person name="Keller B."/>
        </authorList>
    </citation>
    <scope>NUCLEOTIDE SEQUENCE [LARGE SCALE GENOMIC DNA]</scope>
    <source>
        <strain evidence="9">96224</strain>
    </source>
</reference>
<keyword evidence="7" id="KW-1133">Transmembrane helix</keyword>
<dbReference type="GO" id="GO:0004497">
    <property type="term" value="F:monooxygenase activity"/>
    <property type="evidence" value="ECO:0007669"/>
    <property type="project" value="UniProtKB-KW"/>
</dbReference>
<dbReference type="GO" id="GO:0005506">
    <property type="term" value="F:iron ion binding"/>
    <property type="evidence" value="ECO:0007669"/>
    <property type="project" value="InterPro"/>
</dbReference>
<dbReference type="GO" id="GO:0020037">
    <property type="term" value="F:heme binding"/>
    <property type="evidence" value="ECO:0007669"/>
    <property type="project" value="InterPro"/>
</dbReference>
<keyword evidence="7" id="KW-0472">Membrane</keyword>